<sequence>MSRNAAYVTLLTKDAYLPGALVVDQCLRSVGSKYPLVVMVTSTLQQEARDVLKKKGIIMRDVAPLLPSDGVHKLAAHDSRFADTWTKLRGFSLFEYDRVVLIDSDMIVMRNMDELMDFDLPEGWIAAAHACACNPRKLKHYPADWIPENCAYTPLVHPTALTHPSVIEEFSPRPYGLLNSGLVVLTPSLEIFNAITHYLSTSPLIPTFSFPDQDLLAAFFKNKWKPLPWCYNALKTLRIIHKPLWRDEEIRCLHYILDDKPWQARVGEIGTGGEYEEPNRWWWERLEKLGEGMAVDDPQGWELILQNVAKN</sequence>
<organism evidence="1 2">
    <name type="scientific">Piloderma croceum (strain F 1598)</name>
    <dbReference type="NCBI Taxonomy" id="765440"/>
    <lineage>
        <taxon>Eukaryota</taxon>
        <taxon>Fungi</taxon>
        <taxon>Dikarya</taxon>
        <taxon>Basidiomycota</taxon>
        <taxon>Agaricomycotina</taxon>
        <taxon>Agaricomycetes</taxon>
        <taxon>Agaricomycetidae</taxon>
        <taxon>Atheliales</taxon>
        <taxon>Atheliaceae</taxon>
        <taxon>Piloderma</taxon>
    </lineage>
</organism>
<dbReference type="GO" id="GO:0016757">
    <property type="term" value="F:glycosyltransferase activity"/>
    <property type="evidence" value="ECO:0007669"/>
    <property type="project" value="InterPro"/>
</dbReference>
<reference evidence="1 2" key="1">
    <citation type="submission" date="2014-04" db="EMBL/GenBank/DDBJ databases">
        <authorList>
            <consortium name="DOE Joint Genome Institute"/>
            <person name="Kuo A."/>
            <person name="Tarkka M."/>
            <person name="Buscot F."/>
            <person name="Kohler A."/>
            <person name="Nagy L.G."/>
            <person name="Floudas D."/>
            <person name="Copeland A."/>
            <person name="Barry K.W."/>
            <person name="Cichocki N."/>
            <person name="Veneault-Fourrey C."/>
            <person name="LaButti K."/>
            <person name="Lindquist E.A."/>
            <person name="Lipzen A."/>
            <person name="Lundell T."/>
            <person name="Morin E."/>
            <person name="Murat C."/>
            <person name="Sun H."/>
            <person name="Tunlid A."/>
            <person name="Henrissat B."/>
            <person name="Grigoriev I.V."/>
            <person name="Hibbett D.S."/>
            <person name="Martin F."/>
            <person name="Nordberg H.P."/>
            <person name="Cantor M.N."/>
            <person name="Hua S.X."/>
        </authorList>
    </citation>
    <scope>NUCLEOTIDE SEQUENCE [LARGE SCALE GENOMIC DNA]</scope>
    <source>
        <strain evidence="1 2">F 1598</strain>
    </source>
</reference>
<proteinExistence type="predicted"/>
<dbReference type="InterPro" id="IPR002495">
    <property type="entry name" value="Glyco_trans_8"/>
</dbReference>
<reference evidence="2" key="2">
    <citation type="submission" date="2015-01" db="EMBL/GenBank/DDBJ databases">
        <title>Evolutionary Origins and Diversification of the Mycorrhizal Mutualists.</title>
        <authorList>
            <consortium name="DOE Joint Genome Institute"/>
            <consortium name="Mycorrhizal Genomics Consortium"/>
            <person name="Kohler A."/>
            <person name="Kuo A."/>
            <person name="Nagy L.G."/>
            <person name="Floudas D."/>
            <person name="Copeland A."/>
            <person name="Barry K.W."/>
            <person name="Cichocki N."/>
            <person name="Veneault-Fourrey C."/>
            <person name="LaButti K."/>
            <person name="Lindquist E.A."/>
            <person name="Lipzen A."/>
            <person name="Lundell T."/>
            <person name="Morin E."/>
            <person name="Murat C."/>
            <person name="Riley R."/>
            <person name="Ohm R."/>
            <person name="Sun H."/>
            <person name="Tunlid A."/>
            <person name="Henrissat B."/>
            <person name="Grigoriev I.V."/>
            <person name="Hibbett D.S."/>
            <person name="Martin F."/>
        </authorList>
    </citation>
    <scope>NUCLEOTIDE SEQUENCE [LARGE SCALE GENOMIC DNA]</scope>
    <source>
        <strain evidence="2">F 1598</strain>
    </source>
</reference>
<evidence type="ECO:0000313" key="2">
    <source>
        <dbReference type="Proteomes" id="UP000054166"/>
    </source>
</evidence>
<dbReference type="HOGENOM" id="CLU_049943_0_0_1"/>
<dbReference type="Proteomes" id="UP000054166">
    <property type="component" value="Unassembled WGS sequence"/>
</dbReference>
<dbReference type="PANTHER" id="PTHR11183">
    <property type="entry name" value="GLYCOGENIN SUBFAMILY MEMBER"/>
    <property type="match status" value="1"/>
</dbReference>
<keyword evidence="2" id="KW-1185">Reference proteome</keyword>
<dbReference type="InParanoid" id="A0A0C3G010"/>
<dbReference type="EMBL" id="KN832985">
    <property type="protein sequence ID" value="KIM85354.1"/>
    <property type="molecule type" value="Genomic_DNA"/>
</dbReference>
<dbReference type="InterPro" id="IPR029044">
    <property type="entry name" value="Nucleotide-diphossugar_trans"/>
</dbReference>
<dbReference type="CDD" id="cd02537">
    <property type="entry name" value="GT8_Glycogenin"/>
    <property type="match status" value="1"/>
</dbReference>
<dbReference type="Gene3D" id="3.90.550.10">
    <property type="entry name" value="Spore Coat Polysaccharide Biosynthesis Protein SpsA, Chain A"/>
    <property type="match status" value="1"/>
</dbReference>
<dbReference type="Pfam" id="PF01501">
    <property type="entry name" value="Glyco_transf_8"/>
    <property type="match status" value="1"/>
</dbReference>
<dbReference type="FunCoup" id="A0A0C3G010">
    <property type="interactions" value="683"/>
</dbReference>
<dbReference type="AlphaFoldDB" id="A0A0C3G010"/>
<dbReference type="OrthoDB" id="2014201at2759"/>
<name>A0A0C3G010_PILCF</name>
<dbReference type="STRING" id="765440.A0A0C3G010"/>
<protein>
    <submittedName>
        <fullName evidence="1">Glycosyltransferase family 8 protein</fullName>
    </submittedName>
</protein>
<dbReference type="SUPFAM" id="SSF53448">
    <property type="entry name" value="Nucleotide-diphospho-sugar transferases"/>
    <property type="match status" value="1"/>
</dbReference>
<accession>A0A0C3G010</accession>
<gene>
    <name evidence="1" type="ORF">PILCRDRAFT_817357</name>
</gene>
<keyword evidence="1" id="KW-0808">Transferase</keyword>
<dbReference type="InterPro" id="IPR050587">
    <property type="entry name" value="GNT1/Glycosyltrans_8"/>
</dbReference>
<evidence type="ECO:0000313" key="1">
    <source>
        <dbReference type="EMBL" id="KIM85354.1"/>
    </source>
</evidence>